<evidence type="ECO:0000256" key="6">
    <source>
        <dbReference type="ARBA" id="ARBA00022741"/>
    </source>
</evidence>
<dbReference type="CDD" id="cd03216">
    <property type="entry name" value="ABC_Carb_Monos_I"/>
    <property type="match status" value="1"/>
</dbReference>
<sequence>MLDQTQSDYALRVKGATKRFGNQLALDDVDFELRSGEVHCLAGENGSGKSTLIKLISGAYSADPGTRFDFGDGKGRDRMTPTEARELGVHVIWQDLSLFPDLTVAENICFEHFVADALKRYDRGASRALARTALDRLGVPLDVDTHVRDLSIAQRQIVAICRVLTGNPRIVFMDEPTASLTQAETDGLLVIVRKMSAQGISVVFVSHRLAEVLDISERVTVLKDGALVGCFPTEGMTQGELTRLMTGRLLETRVQDKSPQGDVVLRTQGLSRAGEFEDVSITIRKGEVLGLIGLLGAGRTELAQTLFGLSRPDAGRIEIGGESQHFRSNRDAIRKGIAYVSEDRLNLGLIQAQSITDNTAMTVLKSLLRFGFLLTEKAKRRLTQDWIDRLRTKAADIDLPVSALSGGNQQRVVLAKWLATSPDLLILDAPTVGVDVGARAGIFEIIHELAASGMAILLISDEASEVLYNAHRIALMKSGSITDYFDPAAITEKELEAIVNA</sequence>
<dbReference type="GO" id="GO:0016887">
    <property type="term" value="F:ATP hydrolysis activity"/>
    <property type="evidence" value="ECO:0007669"/>
    <property type="project" value="InterPro"/>
</dbReference>
<keyword evidence="5" id="KW-0677">Repeat</keyword>
<evidence type="ECO:0000259" key="10">
    <source>
        <dbReference type="PROSITE" id="PS50893"/>
    </source>
</evidence>
<dbReference type="Pfam" id="PF00005">
    <property type="entry name" value="ABC_tran"/>
    <property type="match status" value="2"/>
</dbReference>
<dbReference type="GO" id="GO:0005524">
    <property type="term" value="F:ATP binding"/>
    <property type="evidence" value="ECO:0007669"/>
    <property type="project" value="UniProtKB-KW"/>
</dbReference>
<evidence type="ECO:0000256" key="4">
    <source>
        <dbReference type="ARBA" id="ARBA00022597"/>
    </source>
</evidence>
<keyword evidence="7" id="KW-0067">ATP-binding</keyword>
<keyword evidence="6" id="KW-0547">Nucleotide-binding</keyword>
<protein>
    <submittedName>
        <fullName evidence="11">Lipase</fullName>
    </submittedName>
</protein>
<comment type="caution">
    <text evidence="11">The sequence shown here is derived from an EMBL/GenBank/DDBJ whole genome shotgun (WGS) entry which is preliminary data.</text>
</comment>
<keyword evidence="12" id="KW-1185">Reference proteome</keyword>
<reference evidence="11 12" key="1">
    <citation type="journal article" date="2014" name="Int. J. Syst. Evol. Microbiol.">
        <title>Complete genome sequence of Corynebacterium casei LMG S-19264T (=DSM 44701T), isolated from a smear-ripened cheese.</title>
        <authorList>
            <consortium name="US DOE Joint Genome Institute (JGI-PGF)"/>
            <person name="Walter F."/>
            <person name="Albersmeier A."/>
            <person name="Kalinowski J."/>
            <person name="Ruckert C."/>
        </authorList>
    </citation>
    <scope>NUCLEOTIDE SEQUENCE [LARGE SCALE GENOMIC DNA]</scope>
    <source>
        <strain evidence="11 12">CGMCC 1.15896</strain>
    </source>
</reference>
<evidence type="ECO:0000256" key="5">
    <source>
        <dbReference type="ARBA" id="ARBA00022737"/>
    </source>
</evidence>
<dbReference type="InterPro" id="IPR003593">
    <property type="entry name" value="AAA+_ATPase"/>
</dbReference>
<evidence type="ECO:0000256" key="7">
    <source>
        <dbReference type="ARBA" id="ARBA00022840"/>
    </source>
</evidence>
<dbReference type="RefSeq" id="WP_127072236.1">
    <property type="nucleotide sequence ID" value="NZ_BMKB01000008.1"/>
</dbReference>
<dbReference type="PROSITE" id="PS00211">
    <property type="entry name" value="ABC_TRANSPORTER_1"/>
    <property type="match status" value="1"/>
</dbReference>
<keyword evidence="3" id="KW-1003">Cell membrane</keyword>
<evidence type="ECO:0000256" key="8">
    <source>
        <dbReference type="ARBA" id="ARBA00022967"/>
    </source>
</evidence>
<dbReference type="SUPFAM" id="SSF52540">
    <property type="entry name" value="P-loop containing nucleoside triphosphate hydrolases"/>
    <property type="match status" value="2"/>
</dbReference>
<dbReference type="OrthoDB" id="9805029at2"/>
<evidence type="ECO:0000256" key="3">
    <source>
        <dbReference type="ARBA" id="ARBA00022475"/>
    </source>
</evidence>
<dbReference type="SMART" id="SM00382">
    <property type="entry name" value="AAA"/>
    <property type="match status" value="2"/>
</dbReference>
<dbReference type="InterPro" id="IPR017871">
    <property type="entry name" value="ABC_transporter-like_CS"/>
</dbReference>
<proteinExistence type="inferred from homology"/>
<dbReference type="Proteomes" id="UP000596977">
    <property type="component" value="Unassembled WGS sequence"/>
</dbReference>
<evidence type="ECO:0000256" key="9">
    <source>
        <dbReference type="ARBA" id="ARBA00023136"/>
    </source>
</evidence>
<dbReference type="PROSITE" id="PS50893">
    <property type="entry name" value="ABC_TRANSPORTER_2"/>
    <property type="match status" value="2"/>
</dbReference>
<keyword evidence="9" id="KW-0472">Membrane</keyword>
<dbReference type="EMBL" id="BMKB01000008">
    <property type="protein sequence ID" value="GGA62379.1"/>
    <property type="molecule type" value="Genomic_DNA"/>
</dbReference>
<accession>A0A916W393</accession>
<dbReference type="InterPro" id="IPR050107">
    <property type="entry name" value="ABC_carbohydrate_import_ATPase"/>
</dbReference>
<dbReference type="Gene3D" id="3.40.50.300">
    <property type="entry name" value="P-loop containing nucleotide triphosphate hydrolases"/>
    <property type="match status" value="2"/>
</dbReference>
<evidence type="ECO:0000256" key="1">
    <source>
        <dbReference type="ARBA" id="ARBA00005417"/>
    </source>
</evidence>
<evidence type="ECO:0000313" key="11">
    <source>
        <dbReference type="EMBL" id="GGA62379.1"/>
    </source>
</evidence>
<keyword evidence="4" id="KW-0762">Sugar transport</keyword>
<comment type="similarity">
    <text evidence="1">Belongs to the ABC transporter superfamily.</text>
</comment>
<keyword evidence="8" id="KW-1278">Translocase</keyword>
<dbReference type="CDD" id="cd03215">
    <property type="entry name" value="ABC_Carb_Monos_II"/>
    <property type="match status" value="1"/>
</dbReference>
<gene>
    <name evidence="11" type="ORF">GCM10011499_35930</name>
</gene>
<dbReference type="InterPro" id="IPR027417">
    <property type="entry name" value="P-loop_NTPase"/>
</dbReference>
<evidence type="ECO:0000256" key="2">
    <source>
        <dbReference type="ARBA" id="ARBA00022448"/>
    </source>
</evidence>
<dbReference type="AlphaFoldDB" id="A0A916W393"/>
<dbReference type="PANTHER" id="PTHR43790">
    <property type="entry name" value="CARBOHYDRATE TRANSPORT ATP-BINDING PROTEIN MG119-RELATED"/>
    <property type="match status" value="1"/>
</dbReference>
<dbReference type="PANTHER" id="PTHR43790:SF1">
    <property type="entry name" value="XYLOSE IMPORT ATP-BINDING PROTEIN XYLG"/>
    <property type="match status" value="1"/>
</dbReference>
<organism evidence="11 12">
    <name type="scientific">Pelagibacterium lentulum</name>
    <dbReference type="NCBI Taxonomy" id="2029865"/>
    <lineage>
        <taxon>Bacteria</taxon>
        <taxon>Pseudomonadati</taxon>
        <taxon>Pseudomonadota</taxon>
        <taxon>Alphaproteobacteria</taxon>
        <taxon>Hyphomicrobiales</taxon>
        <taxon>Devosiaceae</taxon>
        <taxon>Pelagibacterium</taxon>
    </lineage>
</organism>
<keyword evidence="2" id="KW-0813">Transport</keyword>
<name>A0A916W393_9HYPH</name>
<evidence type="ECO:0000313" key="12">
    <source>
        <dbReference type="Proteomes" id="UP000596977"/>
    </source>
</evidence>
<feature type="domain" description="ABC transporter" evidence="10">
    <location>
        <begin position="11"/>
        <end position="249"/>
    </location>
</feature>
<dbReference type="InterPro" id="IPR003439">
    <property type="entry name" value="ABC_transporter-like_ATP-bd"/>
</dbReference>
<feature type="domain" description="ABC transporter" evidence="10">
    <location>
        <begin position="252"/>
        <end position="501"/>
    </location>
</feature>